<evidence type="ECO:0000313" key="11">
    <source>
        <dbReference type="Proteomes" id="UP000188298"/>
    </source>
</evidence>
<comment type="catalytic activity">
    <reaction evidence="8">
        <text>a 2'-deoxyadenosine in DNA + S-adenosyl-L-methionine = an N(6)-methyl-2'-deoxyadenosine in DNA + S-adenosyl-L-homocysteine + H(+)</text>
        <dbReference type="Rhea" id="RHEA:15197"/>
        <dbReference type="Rhea" id="RHEA-COMP:12418"/>
        <dbReference type="Rhea" id="RHEA-COMP:12419"/>
        <dbReference type="ChEBI" id="CHEBI:15378"/>
        <dbReference type="ChEBI" id="CHEBI:57856"/>
        <dbReference type="ChEBI" id="CHEBI:59789"/>
        <dbReference type="ChEBI" id="CHEBI:90615"/>
        <dbReference type="ChEBI" id="CHEBI:90616"/>
        <dbReference type="EC" id="2.1.1.72"/>
    </reaction>
</comment>
<keyword evidence="10" id="KW-0540">Nuclease</keyword>
<feature type="domain" description="DNA methylase adenine-specific" evidence="9">
    <location>
        <begin position="113"/>
        <end position="367"/>
    </location>
</feature>
<dbReference type="Proteomes" id="UP000188298">
    <property type="component" value="Chromosome"/>
</dbReference>
<accession>A0A1Q2LGI1</accession>
<dbReference type="InterPro" id="IPR029063">
    <property type="entry name" value="SAM-dependent_MTases_sf"/>
</dbReference>
<keyword evidence="10" id="KW-0255">Endonuclease</keyword>
<dbReference type="SUPFAM" id="SSF116734">
    <property type="entry name" value="DNA methylase specificity domain"/>
    <property type="match status" value="1"/>
</dbReference>
<reference evidence="10 11" key="1">
    <citation type="submission" date="2017-02" db="EMBL/GenBank/DDBJ databases">
        <title>Whole genome sequencing of Helicobacter bilis strain AAQJH.</title>
        <authorList>
            <person name="Conlan S."/>
            <person name="Thomas P.J."/>
            <person name="Mullikin J."/>
            <person name="Palmore T.N."/>
            <person name="Frank K.M."/>
            <person name="Segre J.A."/>
        </authorList>
    </citation>
    <scope>NUCLEOTIDE SEQUENCE [LARGE SCALE GENOMIC DNA]</scope>
    <source>
        <strain evidence="10 11">AAQJH</strain>
    </source>
</reference>
<evidence type="ECO:0000313" key="10">
    <source>
        <dbReference type="EMBL" id="AQQ59546.1"/>
    </source>
</evidence>
<evidence type="ECO:0000256" key="8">
    <source>
        <dbReference type="ARBA" id="ARBA00047942"/>
    </source>
</evidence>
<keyword evidence="10" id="KW-0378">Hydrolase</keyword>
<dbReference type="PANTHER" id="PTHR42933">
    <property type="entry name" value="SLR6095 PROTEIN"/>
    <property type="match status" value="1"/>
</dbReference>
<dbReference type="InterPro" id="IPR003356">
    <property type="entry name" value="DNA_methylase_A-5"/>
</dbReference>
<evidence type="ECO:0000256" key="4">
    <source>
        <dbReference type="ARBA" id="ARBA00022679"/>
    </source>
</evidence>
<dbReference type="GO" id="GO:0003677">
    <property type="term" value="F:DNA binding"/>
    <property type="evidence" value="ECO:0007669"/>
    <property type="project" value="UniProtKB-KW"/>
</dbReference>
<dbReference type="EMBL" id="CP019645">
    <property type="protein sequence ID" value="AQQ59546.1"/>
    <property type="molecule type" value="Genomic_DNA"/>
</dbReference>
<proteinExistence type="inferred from homology"/>
<keyword evidence="5" id="KW-0949">S-adenosyl-L-methionine</keyword>
<dbReference type="GO" id="GO:0009307">
    <property type="term" value="P:DNA restriction-modification system"/>
    <property type="evidence" value="ECO:0007669"/>
    <property type="project" value="UniProtKB-KW"/>
</dbReference>
<evidence type="ECO:0000256" key="3">
    <source>
        <dbReference type="ARBA" id="ARBA00022603"/>
    </source>
</evidence>
<dbReference type="GO" id="GO:0009007">
    <property type="term" value="F:site-specific DNA-methyltransferase (adenine-specific) activity"/>
    <property type="evidence" value="ECO:0007669"/>
    <property type="project" value="UniProtKB-EC"/>
</dbReference>
<organism evidence="10 11">
    <name type="scientific">Helicobacter bilis</name>
    <dbReference type="NCBI Taxonomy" id="37372"/>
    <lineage>
        <taxon>Bacteria</taxon>
        <taxon>Pseudomonadati</taxon>
        <taxon>Campylobacterota</taxon>
        <taxon>Epsilonproteobacteria</taxon>
        <taxon>Campylobacterales</taxon>
        <taxon>Helicobacteraceae</taxon>
        <taxon>Helicobacter</taxon>
    </lineage>
</organism>
<dbReference type="Gene3D" id="3.40.50.150">
    <property type="entry name" value="Vaccinia Virus protein VP39"/>
    <property type="match status" value="1"/>
</dbReference>
<comment type="similarity">
    <text evidence="1">Belongs to the N(4)/N(6)-methyltransferase family.</text>
</comment>
<dbReference type="EC" id="2.1.1.72" evidence="2"/>
<dbReference type="InterPro" id="IPR051537">
    <property type="entry name" value="DNA_Adenine_Mtase"/>
</dbReference>
<evidence type="ECO:0000256" key="2">
    <source>
        <dbReference type="ARBA" id="ARBA00011900"/>
    </source>
</evidence>
<evidence type="ECO:0000256" key="5">
    <source>
        <dbReference type="ARBA" id="ARBA00022691"/>
    </source>
</evidence>
<dbReference type="KEGG" id="hbl:XJ32_04940"/>
<dbReference type="SUPFAM" id="SSF53335">
    <property type="entry name" value="S-adenosyl-L-methionine-dependent methyltransferases"/>
    <property type="match status" value="1"/>
</dbReference>
<dbReference type="Gene3D" id="3.90.220.20">
    <property type="entry name" value="DNA methylase specificity domains"/>
    <property type="match status" value="1"/>
</dbReference>
<evidence type="ECO:0000256" key="6">
    <source>
        <dbReference type="ARBA" id="ARBA00022747"/>
    </source>
</evidence>
<evidence type="ECO:0000256" key="1">
    <source>
        <dbReference type="ARBA" id="ARBA00006594"/>
    </source>
</evidence>
<dbReference type="PANTHER" id="PTHR42933:SF1">
    <property type="entry name" value="SITE-SPECIFIC DNA-METHYLTRANSFERASE (ADENINE-SPECIFIC)"/>
    <property type="match status" value="1"/>
</dbReference>
<gene>
    <name evidence="10" type="ORF">XJ32_04940</name>
</gene>
<keyword evidence="6" id="KW-0680">Restriction system</keyword>
<dbReference type="GO" id="GO:0008170">
    <property type="term" value="F:N-methyltransferase activity"/>
    <property type="evidence" value="ECO:0007669"/>
    <property type="project" value="InterPro"/>
</dbReference>
<dbReference type="GO" id="GO:0032259">
    <property type="term" value="P:methylation"/>
    <property type="evidence" value="ECO:0007669"/>
    <property type="project" value="UniProtKB-KW"/>
</dbReference>
<protein>
    <recommendedName>
        <fullName evidence="2">site-specific DNA-methyltransferase (adenine-specific)</fullName>
        <ecNumber evidence="2">2.1.1.72</ecNumber>
    </recommendedName>
</protein>
<evidence type="ECO:0000259" key="9">
    <source>
        <dbReference type="Pfam" id="PF02384"/>
    </source>
</evidence>
<evidence type="ECO:0000256" key="7">
    <source>
        <dbReference type="ARBA" id="ARBA00023125"/>
    </source>
</evidence>
<keyword evidence="3" id="KW-0489">Methyltransferase</keyword>
<sequence length="561" mass="64860">MKKLLDCFDYLKRYHSDLLDVVSIMLELFIFKRENAKMLEDMIAKSSKRKTIKEDFHAILHNLIGEELYVPISSNANISKILKTLLQSSTELHNITQFLHIISQKRTTNKLYYYSTPREVNDLLALLLDLQDNDEVYNPCYGIGSIFLSLGNLNPNIHLYGEELDERLSNIARLIARFTQIKDYKLYVNDILKQPVFKAGSILRQFNKVICNPPLYAHMGVEQLKGDERFSKIGILAKNYPELVFLTHALAHLKQRGVFIVRNQTLQKSFLEEKLRDKLVKERMIEAVIELPKNIFPHQACDFSVLVISHNNKEILHINANNPHFYTKDGKYNRLRHIDEIANLFKQKKESEFSKITNIKDVKTHDLRASYYLASKMIHTNELLLADMGATIFRGQRVHGGSKDSEITYYDVGIADFSVCGFSTKFSHKKMSGDKQKIQKYRLKPYDILLSLRSIVPKVTILGECIKDHIAVANAGILILRLADKNKAIGLYCYFFSNEGFTHLKRIYEQSGEGMVYINELLASSIPPRYLLEGKKRMQEIESLKHEFESLETKLQDLKQT</sequence>
<dbReference type="GO" id="GO:0004519">
    <property type="term" value="F:endonuclease activity"/>
    <property type="evidence" value="ECO:0007669"/>
    <property type="project" value="UniProtKB-KW"/>
</dbReference>
<dbReference type="InterPro" id="IPR044946">
    <property type="entry name" value="Restrct_endonuc_typeI_TRD_sf"/>
</dbReference>
<dbReference type="RefSeq" id="WP_077388545.1">
    <property type="nucleotide sequence ID" value="NZ_CP019645.1"/>
</dbReference>
<dbReference type="Pfam" id="PF02384">
    <property type="entry name" value="N6_Mtase"/>
    <property type="match status" value="1"/>
</dbReference>
<name>A0A1Q2LGI1_9HELI</name>
<keyword evidence="4" id="KW-0808">Transferase</keyword>
<dbReference type="AlphaFoldDB" id="A0A1Q2LGI1"/>
<keyword evidence="7" id="KW-0238">DNA-binding</keyword>